<accession>A0A8J4EDD9</accession>
<evidence type="ECO:0000313" key="1">
    <source>
        <dbReference type="EMBL" id="GIJ71410.1"/>
    </source>
</evidence>
<protein>
    <submittedName>
        <fullName evidence="1">Uncharacterized protein</fullName>
    </submittedName>
</protein>
<organism evidence="1 2">
    <name type="scientific">Virgisporangium ochraceum</name>
    <dbReference type="NCBI Taxonomy" id="65505"/>
    <lineage>
        <taxon>Bacteria</taxon>
        <taxon>Bacillati</taxon>
        <taxon>Actinomycetota</taxon>
        <taxon>Actinomycetes</taxon>
        <taxon>Micromonosporales</taxon>
        <taxon>Micromonosporaceae</taxon>
        <taxon>Virgisporangium</taxon>
    </lineage>
</organism>
<reference evidence="1" key="1">
    <citation type="submission" date="2021-01" db="EMBL/GenBank/DDBJ databases">
        <title>Whole genome shotgun sequence of Virgisporangium ochraceum NBRC 16418.</title>
        <authorList>
            <person name="Komaki H."/>
            <person name="Tamura T."/>
        </authorList>
    </citation>
    <scope>NUCLEOTIDE SEQUENCE</scope>
    <source>
        <strain evidence="1">NBRC 16418</strain>
    </source>
</reference>
<dbReference type="Proteomes" id="UP000635606">
    <property type="component" value="Unassembled WGS sequence"/>
</dbReference>
<sequence>MPNTTPPRANLRIHNQGAEVVEVVLEPWARSYWLQPSEAFVVTTIGREPGSWPGTTYPDEPFEVIHGPASIIVHCNGIDAYVTDGTGTEIEACLPQPERTNTAGTPSP</sequence>
<dbReference type="AlphaFoldDB" id="A0A8J4EDD9"/>
<comment type="caution">
    <text evidence="1">The sequence shown here is derived from an EMBL/GenBank/DDBJ whole genome shotgun (WGS) entry which is preliminary data.</text>
</comment>
<evidence type="ECO:0000313" key="2">
    <source>
        <dbReference type="Proteomes" id="UP000635606"/>
    </source>
</evidence>
<dbReference type="RefSeq" id="WP_203931284.1">
    <property type="nucleotide sequence ID" value="NZ_BOPH01000088.1"/>
</dbReference>
<keyword evidence="2" id="KW-1185">Reference proteome</keyword>
<dbReference type="EMBL" id="BOPH01000088">
    <property type="protein sequence ID" value="GIJ71410.1"/>
    <property type="molecule type" value="Genomic_DNA"/>
</dbReference>
<gene>
    <name evidence="1" type="ORF">Voc01_063270</name>
</gene>
<proteinExistence type="predicted"/>
<name>A0A8J4EDD9_9ACTN</name>